<dbReference type="RefSeq" id="WP_189331485.1">
    <property type="nucleotide sequence ID" value="NZ_AP023356.1"/>
</dbReference>
<keyword evidence="5" id="KW-1185">Reference proteome</keyword>
<dbReference type="SMART" id="SM01119">
    <property type="entry name" value="D-ser_dehydrat"/>
    <property type="match status" value="1"/>
</dbReference>
<dbReference type="Pfam" id="PF01168">
    <property type="entry name" value="Ala_racemase_N"/>
    <property type="match status" value="1"/>
</dbReference>
<dbReference type="Gene3D" id="3.20.20.10">
    <property type="entry name" value="Alanine racemase"/>
    <property type="match status" value="1"/>
</dbReference>
<comment type="similarity">
    <text evidence="1">Belongs to the DSD1 family.</text>
</comment>
<feature type="domain" description="D-serine dehydratase-like" evidence="3">
    <location>
        <begin position="244"/>
        <end position="336"/>
    </location>
</feature>
<accession>A0ABM7M5P4</accession>
<reference evidence="4 5" key="1">
    <citation type="submission" date="2020-08" db="EMBL/GenBank/DDBJ databases">
        <title>Whole genome shotgun sequence of Actinoplanes ianthinogenes NBRC 13996.</title>
        <authorList>
            <person name="Komaki H."/>
            <person name="Tamura T."/>
        </authorList>
    </citation>
    <scope>NUCLEOTIDE SEQUENCE [LARGE SCALE GENOMIC DNA]</scope>
    <source>
        <strain evidence="4 5">NBRC 13996</strain>
    </source>
</reference>
<dbReference type="InterPro" id="IPR042208">
    <property type="entry name" value="D-ser_dehydrat-like_sf"/>
</dbReference>
<dbReference type="Proteomes" id="UP000676967">
    <property type="component" value="Chromosome"/>
</dbReference>
<dbReference type="PANTHER" id="PTHR28004">
    <property type="entry name" value="ZGC:162816-RELATED"/>
    <property type="match status" value="1"/>
</dbReference>
<proteinExistence type="inferred from homology"/>
<dbReference type="EMBL" id="AP023356">
    <property type="protein sequence ID" value="BCJ46974.1"/>
    <property type="molecule type" value="Genomic_DNA"/>
</dbReference>
<gene>
    <name evidence="4" type="ORF">Aiant_76310</name>
</gene>
<evidence type="ECO:0000256" key="2">
    <source>
        <dbReference type="ARBA" id="ARBA00023239"/>
    </source>
</evidence>
<evidence type="ECO:0000313" key="5">
    <source>
        <dbReference type="Proteomes" id="UP000676967"/>
    </source>
</evidence>
<organism evidence="4 5">
    <name type="scientific">Actinoplanes ianthinogenes</name>
    <dbReference type="NCBI Taxonomy" id="122358"/>
    <lineage>
        <taxon>Bacteria</taxon>
        <taxon>Bacillati</taxon>
        <taxon>Actinomycetota</taxon>
        <taxon>Actinomycetes</taxon>
        <taxon>Micromonosporales</taxon>
        <taxon>Micromonosporaceae</taxon>
        <taxon>Actinoplanes</taxon>
    </lineage>
</organism>
<evidence type="ECO:0000313" key="4">
    <source>
        <dbReference type="EMBL" id="BCJ46974.1"/>
    </source>
</evidence>
<dbReference type="Gene3D" id="2.40.37.20">
    <property type="entry name" value="D-serine dehydratase-like domain"/>
    <property type="match status" value="1"/>
</dbReference>
<sequence>MLADLPTPCVTVDAGVLERNLRAMAAGATGRGLALRPHAKTHKCVEIARRQVELGAGGLTVATISEAEVFADGGLDDLFIAYPIWPSPQRAARLRALAGRVALRVGIDSAASAEALARAVPGLEVLVEVDSGHHRSGVGPRSAGEVAVAADQAGLRVRGVFTFPGHAYGPGRQRPAAEDEATALALAAESVSAKGLDAGVRSGGSTPTVTFSGADPLTELRPGVYVFGDAQQVELGSCGWGEVALTVASTVVSRSGPRVILDAGSKVLGADRQAWATGFGRLLGHPDARITALSEHHATVTFPDDVPVPRLGDVLRVVPNHVCATVNLADELIVVSDGEQVDRWAVAARGANT</sequence>
<dbReference type="SUPFAM" id="SSF51419">
    <property type="entry name" value="PLP-binding barrel"/>
    <property type="match status" value="1"/>
</dbReference>
<evidence type="ECO:0000259" key="3">
    <source>
        <dbReference type="SMART" id="SM01119"/>
    </source>
</evidence>
<name>A0ABM7M5P4_9ACTN</name>
<dbReference type="InterPro" id="IPR026956">
    <property type="entry name" value="D-ser_dehydrat-like_dom"/>
</dbReference>
<evidence type="ECO:0000256" key="1">
    <source>
        <dbReference type="ARBA" id="ARBA00005323"/>
    </source>
</evidence>
<keyword evidence="2" id="KW-0456">Lyase</keyword>
<protein>
    <recommendedName>
        <fullName evidence="3">D-serine dehydratase-like domain-containing protein</fullName>
    </recommendedName>
</protein>
<dbReference type="InterPro" id="IPR001608">
    <property type="entry name" value="Ala_racemase_N"/>
</dbReference>
<dbReference type="Pfam" id="PF14031">
    <property type="entry name" value="D-ser_dehydrat"/>
    <property type="match status" value="1"/>
</dbReference>
<dbReference type="InterPro" id="IPR051466">
    <property type="entry name" value="D-amino_acid_metab_enzyme"/>
</dbReference>
<dbReference type="PANTHER" id="PTHR28004:SF2">
    <property type="entry name" value="D-SERINE DEHYDRATASE"/>
    <property type="match status" value="1"/>
</dbReference>
<dbReference type="InterPro" id="IPR029066">
    <property type="entry name" value="PLP-binding_barrel"/>
</dbReference>